<accession>A0A212M1V9</accession>
<protein>
    <submittedName>
        <fullName evidence="1">Uncharacterized protein</fullName>
    </submittedName>
</protein>
<name>A0A212M1V9_9FIRM</name>
<sequence>MMSLDTLVQNDLVNFRREVLKSFRENHPTMFTMMERVFAGRRNMVGMQVTENGAVAGTYTFITNGIDIAEVKSGVLESEIHHPLLGVVKPYMTVERSALEAMLKDERFKSEVFSTLVHYLPDLTIRFLR</sequence>
<dbReference type="EMBL" id="FMJE01000007">
    <property type="protein sequence ID" value="SCM83755.1"/>
    <property type="molecule type" value="Genomic_DNA"/>
</dbReference>
<dbReference type="AlphaFoldDB" id="A0A212M1V9"/>
<organism evidence="1">
    <name type="scientific">uncultured Sporomusa sp</name>
    <dbReference type="NCBI Taxonomy" id="307249"/>
    <lineage>
        <taxon>Bacteria</taxon>
        <taxon>Bacillati</taxon>
        <taxon>Bacillota</taxon>
        <taxon>Negativicutes</taxon>
        <taxon>Selenomonadales</taxon>
        <taxon>Sporomusaceae</taxon>
        <taxon>Sporomusa</taxon>
        <taxon>environmental samples</taxon>
    </lineage>
</organism>
<dbReference type="RefSeq" id="WP_288186104.1">
    <property type="nucleotide sequence ID" value="NZ_LT608335.1"/>
</dbReference>
<proteinExistence type="predicted"/>
<reference evidence="1" key="1">
    <citation type="submission" date="2016-08" db="EMBL/GenBank/DDBJ databases">
        <authorList>
            <person name="Seilhamer J.J."/>
        </authorList>
    </citation>
    <scope>NUCLEOTIDE SEQUENCE</scope>
    <source>
        <strain evidence="1">86</strain>
    </source>
</reference>
<gene>
    <name evidence="1" type="ORF">KL86SPO_70613</name>
</gene>
<evidence type="ECO:0000313" key="1">
    <source>
        <dbReference type="EMBL" id="SCM83755.1"/>
    </source>
</evidence>